<dbReference type="CDD" id="cd00833">
    <property type="entry name" value="PKS"/>
    <property type="match status" value="1"/>
</dbReference>
<dbReference type="Gene3D" id="3.30.70.3290">
    <property type="match status" value="1"/>
</dbReference>
<accession>A0A8S1BD75</accession>
<dbReference type="SUPFAM" id="SSF50129">
    <property type="entry name" value="GroES-like"/>
    <property type="match status" value="1"/>
</dbReference>
<dbReference type="SUPFAM" id="SSF55048">
    <property type="entry name" value="Probable ACP-binding domain of malonyl-CoA ACP transacylase"/>
    <property type="match status" value="1"/>
</dbReference>
<evidence type="ECO:0000313" key="3">
    <source>
        <dbReference type="Proteomes" id="UP000494106"/>
    </source>
</evidence>
<dbReference type="InterPro" id="IPR014043">
    <property type="entry name" value="Acyl_transferase_dom"/>
</dbReference>
<dbReference type="InterPro" id="IPR020843">
    <property type="entry name" value="ER"/>
</dbReference>
<dbReference type="SMART" id="SM00827">
    <property type="entry name" value="PKS_AT"/>
    <property type="match status" value="1"/>
</dbReference>
<dbReference type="Pfam" id="PF00109">
    <property type="entry name" value="ketoacyl-synt"/>
    <property type="match status" value="1"/>
</dbReference>
<dbReference type="InterPro" id="IPR020841">
    <property type="entry name" value="PKS_Beta-ketoAc_synthase_dom"/>
</dbReference>
<dbReference type="Gene3D" id="3.90.180.10">
    <property type="entry name" value="Medium-chain alcohol dehydrogenases, catalytic domain"/>
    <property type="match status" value="1"/>
</dbReference>
<dbReference type="Gene3D" id="3.40.47.10">
    <property type="match status" value="1"/>
</dbReference>
<reference evidence="2 3" key="1">
    <citation type="submission" date="2020-04" db="EMBL/GenBank/DDBJ databases">
        <authorList>
            <person name="Wallbank WR R."/>
            <person name="Pardo Diaz C."/>
            <person name="Kozak K."/>
            <person name="Martin S."/>
            <person name="Jiggins C."/>
            <person name="Moest M."/>
            <person name="Warren A I."/>
            <person name="Byers J.R.P. K."/>
            <person name="Montejo-Kovacevich G."/>
            <person name="Yen C E."/>
        </authorList>
    </citation>
    <scope>NUCLEOTIDE SEQUENCE [LARGE SCALE GENOMIC DNA]</scope>
</reference>
<dbReference type="InterPro" id="IPR036291">
    <property type="entry name" value="NAD(P)-bd_dom_sf"/>
</dbReference>
<dbReference type="Gene3D" id="3.40.366.10">
    <property type="entry name" value="Malonyl-Coenzyme A Acyl Carrier Protein, domain 2"/>
    <property type="match status" value="1"/>
</dbReference>
<sequence>MAPTPQENMRPDASIPQQEDGNRIVISGMSGLYPQSHNVKEFSDILYNKINPVTNEDLRFKYLHPEVVQQTGSVPDLPYFDAQFFKVNYRLAMNMDPMARKVLEQAFHAIYDAGVNPDQLSGKKVAVYTGSGLSETEKCAYYEGAVKVGFSIAGCSKAMFANRISYWLNAKGPSMAIDEACCSSTAALEQAYLALSRGECEAAIITGTFLCLHPQSSVHYGRIIKMCNDGVNPDQLSGKKVAVYTGSGFSETEKCSYYECALKVGFSIAGIIKMCNDGKTKSFDENANGCAKSEAINALFLQKAKDALRIYAEVLYVKSEFTGTIKTETGPKYGFYRNLSSTTNFIKKFYDEAGVPPEAIEYVEAFGSAIPEADKVELEAIEEVFCTNRNEPLFIGSVMSNIGYGEAAYGISAITKVLLGYHNGALAANLHFEKPRQDIAALREGRMRVITEHHKFGRTYVGVNGMSVTGVNSHVLLHGCYKPKDLSRYKTNIPYLVTVSGRHNEAVKYILEDLKSNPIDPEQLALLNNIHRTSVTGHLGRGFTILQTNKDQKTISLHEDLDYFNNARRPLWFVYSGMGSQWVSMGEQLMCIPIFAAAIERCRKVLETKGLDIVHIITSHDENIFNNILHSFVGIAAIQIGLTDILHELGLKPGWNNGVGELACAYADGCLTTEEMILSAYYRGLVSVETKFIRGSMAAVGMGYEQISQICPPEIAVACHNGPESSTISGPADIMRGFVADLTSKGIFAKEVPCSNIAYHSRYIADAGPGLLKYLEDVIKTPKQRTESWLSSSIPQDKWNEPLAKYCSAEYLTNNLLVLYPKVEMPVSTGTPFLSHLVKWAHDEEWPLVLYSSADRIVASNCNYVLALHDQEHKYLAGNFIRGNTLYPFSASLTLVWDVLTMIMNVPRKQLSVEFSYVQLYSQPVLHERRQLYLNVTIQRGTGKFEILDGRSKVVTGFIKPLHESKTECVENDLKKNMCFSAADIYQLLRDRDYFYSGEFQSIACVDESLSNGMLSWRDNWVTFIDSILQLNVLRQSHHSVSQPNSIRSITIDVDVHSKSILKSKVCEDNVLMWAQISNEFENTRCGGVIMESIRFQHLSPDSTTKLSLKSSNFVSNFQSMLDISSSLQVFLQIVAENVNKEAITVVGIRNQANKGSIFKEINDVIKNLYRIKVNYKQITLEMAMDSYEFGNEDLILVQNLSTDENVRKMLKSVLQQDNFVVNEENSPSSKQLSSVCRVVSIHQKKEDQLELQLLRWGPVSSRKMTTTVSVRNETDLDFLASVRNNLTVDHHLLVISTYPSPTGLKELISSWRKEPVRNNVKMVTIDSTSTDGLEEQLRNIELAYNHVANGKLGGEYYLPVKQSPKRSQNATLQAVQFGDYNSLKWVKASELTGPGVTVNVHYTGITLNDTKQANGSLLFKQHVPNYYGMDFSGITESFEPVMGIVQSGAASTQVRAQPDLLWPVPAHWNLEDAATVPLAYIQAFYILGIKAGLPRGRTIFVHGGAGALGQAIISIALALDCQVFTTVSDIRKKQFLQKIFPALEANHIGCSRNCSFKEMVQVATKEKGCDIVISCVTGNLKDASFNCTAFGGFFYDISQLQNRDEYNFGMFHLNKERNYFSLDFSTIFEPKNKEILKAIHVMVSEGIALGYVRLLSRVTYAPNDVARAFRVLNASSHRGRVLLRMKGHIIETQQRLSCSADRSNLILCSGSPFGLQLAERLVARGAKELYLHVNKLNESAYVQHKIRSWRKLGVNVVISSAPLNSQQAVASLLTSVLRQGPLEGVYIDAGENRTDVDHNLISNLDSEIRMSCPDICYFTVICFGDNSTGQNVCLSRARQSLPATMVTLPEMDNESYGSYVNWRCAVDAVENALQSTHGVVLAHGCRQKPSLLKQITTLTDISIPENAAKSLTLEELGVPNHKLQSLCTFLRVQYNLTFDQEEVLSLTIQSILEAEKKIIDFTYEDIKGLNTFFNYVGPDELLATNEFVFLPTLVNIASMRDDEFQQDQMNICIVPGIEGHHERFRIFCERLKLSAIVLQPGLDYPHETVRETAQRFTEVLLKKLGVNNRFYLLGYESGIFVALEVAAILEDLGLTGKVFCVGCTPEDLKHEFKEQLSEFKDEKQLQDAVLRHMYTLLTGDDASELDVALANITKWSLKVETYVRTLLGRVSHSAQYARALIECALARITQMRDFNFVPRPLQSQIILIRCATGQAMLHDTVLQHVSKQPLVVHNLDTPLAHVITDLRCAAIVNEHLDPAILAAFANRNICDTYLLNANAFTAIKFNN</sequence>
<dbReference type="GO" id="GO:0016491">
    <property type="term" value="F:oxidoreductase activity"/>
    <property type="evidence" value="ECO:0007669"/>
    <property type="project" value="InterPro"/>
</dbReference>
<dbReference type="InterPro" id="IPR001227">
    <property type="entry name" value="Ac_transferase_dom_sf"/>
</dbReference>
<dbReference type="InterPro" id="IPR014030">
    <property type="entry name" value="Ketoacyl_synth_N"/>
</dbReference>
<dbReference type="PROSITE" id="PS52004">
    <property type="entry name" value="KS3_2"/>
    <property type="match status" value="1"/>
</dbReference>
<dbReference type="InterPro" id="IPR032821">
    <property type="entry name" value="PKS_assoc"/>
</dbReference>
<comment type="caution">
    <text evidence="2">The sequence shown here is derived from an EMBL/GenBank/DDBJ whole genome shotgun (WGS) entry which is preliminary data.</text>
</comment>
<dbReference type="InterPro" id="IPR016035">
    <property type="entry name" value="Acyl_Trfase/lysoPLipase"/>
</dbReference>
<dbReference type="SUPFAM" id="SSF53901">
    <property type="entry name" value="Thiolase-like"/>
    <property type="match status" value="1"/>
</dbReference>
<dbReference type="InterPro" id="IPR016036">
    <property type="entry name" value="Malonyl_transacylase_ACP-bd"/>
</dbReference>
<dbReference type="SUPFAM" id="SSF51735">
    <property type="entry name" value="NAD(P)-binding Rossmann-fold domains"/>
    <property type="match status" value="1"/>
</dbReference>
<dbReference type="GO" id="GO:0004312">
    <property type="term" value="F:fatty acid synthase activity"/>
    <property type="evidence" value="ECO:0007669"/>
    <property type="project" value="TreeGrafter"/>
</dbReference>
<keyword evidence="3" id="KW-1185">Reference proteome</keyword>
<dbReference type="EMBL" id="CADEBC010000587">
    <property type="protein sequence ID" value="CAB3256915.1"/>
    <property type="molecule type" value="Genomic_DNA"/>
</dbReference>
<dbReference type="OrthoDB" id="329835at2759"/>
<organism evidence="2 3">
    <name type="scientific">Arctia plantaginis</name>
    <name type="common">Wood tiger moth</name>
    <name type="synonym">Phalaena plantaginis</name>
    <dbReference type="NCBI Taxonomy" id="874455"/>
    <lineage>
        <taxon>Eukaryota</taxon>
        <taxon>Metazoa</taxon>
        <taxon>Ecdysozoa</taxon>
        <taxon>Arthropoda</taxon>
        <taxon>Hexapoda</taxon>
        <taxon>Insecta</taxon>
        <taxon>Pterygota</taxon>
        <taxon>Neoptera</taxon>
        <taxon>Endopterygota</taxon>
        <taxon>Lepidoptera</taxon>
        <taxon>Glossata</taxon>
        <taxon>Ditrysia</taxon>
        <taxon>Noctuoidea</taxon>
        <taxon>Erebidae</taxon>
        <taxon>Arctiinae</taxon>
        <taxon>Arctia</taxon>
    </lineage>
</organism>
<dbReference type="Pfam" id="PF08659">
    <property type="entry name" value="KR"/>
    <property type="match status" value="1"/>
</dbReference>
<dbReference type="CDD" id="cd05195">
    <property type="entry name" value="enoyl_red"/>
    <property type="match status" value="1"/>
</dbReference>
<dbReference type="InterPro" id="IPR050091">
    <property type="entry name" value="PKS_NRPS_Biosynth_Enz"/>
</dbReference>
<dbReference type="InterPro" id="IPR011032">
    <property type="entry name" value="GroES-like_sf"/>
</dbReference>
<dbReference type="Gene3D" id="3.10.129.110">
    <property type="entry name" value="Polyketide synthase dehydratase"/>
    <property type="match status" value="1"/>
</dbReference>
<dbReference type="InterPro" id="IPR013968">
    <property type="entry name" value="PKS_KR"/>
</dbReference>
<evidence type="ECO:0000313" key="2">
    <source>
        <dbReference type="EMBL" id="CAB3256915.1"/>
    </source>
</evidence>
<dbReference type="Pfam" id="PF16197">
    <property type="entry name" value="KAsynt_C_assoc"/>
    <property type="match status" value="1"/>
</dbReference>
<name>A0A8S1BD75_ARCPL</name>
<dbReference type="SMART" id="SM00829">
    <property type="entry name" value="PKS_ER"/>
    <property type="match status" value="1"/>
</dbReference>
<evidence type="ECO:0000259" key="1">
    <source>
        <dbReference type="PROSITE" id="PS52004"/>
    </source>
</evidence>
<dbReference type="InterPro" id="IPR016039">
    <property type="entry name" value="Thiolase-like"/>
</dbReference>
<dbReference type="InterPro" id="IPR029058">
    <property type="entry name" value="AB_hydrolase_fold"/>
</dbReference>
<protein>
    <recommendedName>
        <fullName evidence="1">Ketosynthase family 3 (KS3) domain-containing protein</fullName>
    </recommendedName>
</protein>
<dbReference type="PANTHER" id="PTHR43775:SF23">
    <property type="entry name" value="FATTY ACID SYNTHASE 3"/>
    <property type="match status" value="1"/>
</dbReference>
<dbReference type="SUPFAM" id="SSF52151">
    <property type="entry name" value="FabD/lysophospholipase-like"/>
    <property type="match status" value="1"/>
</dbReference>
<dbReference type="InterPro" id="IPR014031">
    <property type="entry name" value="Ketoacyl_synth_C"/>
</dbReference>
<dbReference type="InterPro" id="IPR042104">
    <property type="entry name" value="PKS_dehydratase_sf"/>
</dbReference>
<gene>
    <name evidence="2" type="ORF">APLA_LOCUS15645</name>
</gene>
<dbReference type="Gene3D" id="3.40.50.720">
    <property type="entry name" value="NAD(P)-binding Rossmann-like Domain"/>
    <property type="match status" value="1"/>
</dbReference>
<dbReference type="SMART" id="SM00825">
    <property type="entry name" value="PKS_KS"/>
    <property type="match status" value="1"/>
</dbReference>
<proteinExistence type="predicted"/>
<dbReference type="Proteomes" id="UP000494106">
    <property type="component" value="Unassembled WGS sequence"/>
</dbReference>
<dbReference type="Gene3D" id="3.40.50.1820">
    <property type="entry name" value="alpha/beta hydrolase"/>
    <property type="match status" value="1"/>
</dbReference>
<dbReference type="GO" id="GO:0006633">
    <property type="term" value="P:fatty acid biosynthetic process"/>
    <property type="evidence" value="ECO:0007669"/>
    <property type="project" value="TreeGrafter"/>
</dbReference>
<dbReference type="Pfam" id="PF02801">
    <property type="entry name" value="Ketoacyl-synt_C"/>
    <property type="match status" value="1"/>
</dbReference>
<feature type="domain" description="Ketosynthase family 3 (KS3)" evidence="1">
    <location>
        <begin position="21"/>
        <end position="479"/>
    </location>
</feature>
<dbReference type="Pfam" id="PF00698">
    <property type="entry name" value="Acyl_transf_1"/>
    <property type="match status" value="1"/>
</dbReference>
<dbReference type="SUPFAM" id="SSF53474">
    <property type="entry name" value="alpha/beta-Hydrolases"/>
    <property type="match status" value="1"/>
</dbReference>
<dbReference type="PANTHER" id="PTHR43775">
    <property type="entry name" value="FATTY ACID SYNTHASE"/>
    <property type="match status" value="1"/>
</dbReference>